<evidence type="ECO:0000313" key="3">
    <source>
        <dbReference type="Proteomes" id="UP000298602"/>
    </source>
</evidence>
<gene>
    <name evidence="2" type="ORF">FDQ92_10000</name>
</gene>
<dbReference type="OrthoDB" id="198919at2"/>
<protein>
    <recommendedName>
        <fullName evidence="4">Phasin family protein</fullName>
    </recommendedName>
</protein>
<reference evidence="2 3" key="2">
    <citation type="submission" date="2019-05" db="EMBL/GenBank/DDBJ databases">
        <authorList>
            <person name="Suflita J.M."/>
            <person name="Marks C.R."/>
        </authorList>
    </citation>
    <scope>NUCLEOTIDE SEQUENCE [LARGE SCALE GENOMIC DNA]</scope>
    <source>
        <strain evidence="2 3">ALDC</strain>
    </source>
</reference>
<keyword evidence="3" id="KW-1185">Reference proteome</keyword>
<dbReference type="KEGG" id="dax:FDQ92_10000"/>
<reference evidence="2 3" key="1">
    <citation type="submission" date="2019-05" db="EMBL/GenBank/DDBJ databases">
        <title>The Complete Genome Sequence of the n-alkane-degrading Desulfoglaeba alkanexedens ALDC reveals multiple alkylsuccinate synthase gene clusters.</title>
        <authorList>
            <person name="Callaghan A.V."/>
            <person name="Davidova I.A."/>
            <person name="Duncan K.E."/>
            <person name="Morris B."/>
            <person name="McInerney M.J."/>
        </authorList>
    </citation>
    <scope>NUCLEOTIDE SEQUENCE [LARGE SCALE GENOMIC DNA]</scope>
    <source>
        <strain evidence="2 3">ALDC</strain>
    </source>
</reference>
<name>A0A4P8L3V3_9BACT</name>
<dbReference type="PANTHER" id="PTHR38664">
    <property type="entry name" value="SLR0058 PROTEIN"/>
    <property type="match status" value="1"/>
</dbReference>
<feature type="coiled-coil region" evidence="1">
    <location>
        <begin position="91"/>
        <end position="118"/>
    </location>
</feature>
<dbReference type="EMBL" id="CP040098">
    <property type="protein sequence ID" value="QCQ22464.1"/>
    <property type="molecule type" value="Genomic_DNA"/>
</dbReference>
<evidence type="ECO:0000256" key="1">
    <source>
        <dbReference type="SAM" id="Coils"/>
    </source>
</evidence>
<evidence type="ECO:0000313" key="2">
    <source>
        <dbReference type="EMBL" id="QCQ22464.1"/>
    </source>
</evidence>
<dbReference type="NCBIfam" id="NF047773">
    <property type="entry name" value="phas_rel_Lepto"/>
    <property type="match status" value="1"/>
</dbReference>
<dbReference type="Pfam" id="PF05597">
    <property type="entry name" value="Phasin"/>
    <property type="match status" value="1"/>
</dbReference>
<dbReference type="AlphaFoldDB" id="A0A4P8L3V3"/>
<dbReference type="RefSeq" id="WP_137424646.1">
    <property type="nucleotide sequence ID" value="NZ_CP040098.1"/>
</dbReference>
<keyword evidence="1" id="KW-0175">Coiled coil</keyword>
<accession>A0A4P8L3V3</accession>
<evidence type="ECO:0008006" key="4">
    <source>
        <dbReference type="Google" id="ProtNLM"/>
    </source>
</evidence>
<dbReference type="PANTHER" id="PTHR38664:SF1">
    <property type="entry name" value="SLR0058 PROTEIN"/>
    <property type="match status" value="1"/>
</dbReference>
<sequence>MKTADGSWLSKQEGQQMLDLIKKGLLAGLGAVVVTKERVEKATQKLVEEGKISADEAEKLASELVESGEKQWHEVQAKIEESVKRATENLNLCNRREYEELKSRVEALEKRVTVVEDLTREPE</sequence>
<dbReference type="InterPro" id="IPR008769">
    <property type="entry name" value="PhaF_PhaI"/>
</dbReference>
<dbReference type="Proteomes" id="UP000298602">
    <property type="component" value="Chromosome"/>
</dbReference>
<proteinExistence type="predicted"/>
<organism evidence="2 3">
    <name type="scientific">Desulfoglaeba alkanexedens ALDC</name>
    <dbReference type="NCBI Taxonomy" id="980445"/>
    <lineage>
        <taxon>Bacteria</taxon>
        <taxon>Pseudomonadati</taxon>
        <taxon>Thermodesulfobacteriota</taxon>
        <taxon>Syntrophobacteria</taxon>
        <taxon>Syntrophobacterales</taxon>
        <taxon>Syntrophobacteraceae</taxon>
        <taxon>Desulfoglaeba</taxon>
    </lineage>
</organism>